<evidence type="ECO:0000256" key="3">
    <source>
        <dbReference type="ARBA" id="ARBA00023136"/>
    </source>
</evidence>
<protein>
    <submittedName>
        <fullName evidence="8">Lipoprotein</fullName>
    </submittedName>
</protein>
<dbReference type="RefSeq" id="WP_225671393.1">
    <property type="nucleotide sequence ID" value="NZ_JAEDAH010000009.1"/>
</dbReference>
<keyword evidence="3" id="KW-0472">Membrane</keyword>
<keyword evidence="5" id="KW-0998">Cell outer membrane</keyword>
<comment type="caution">
    <text evidence="8">The sequence shown here is derived from an EMBL/GenBank/DDBJ whole genome shotgun (WGS) entry which is preliminary data.</text>
</comment>
<comment type="subcellular location">
    <subcellularLocation>
        <location evidence="1">Cell outer membrane</location>
        <topology evidence="1">Lipid-anchor</topology>
    </subcellularLocation>
</comment>
<organism evidence="8 9">
    <name type="scientific">Thalassolituus marinus</name>
    <dbReference type="NCBI Taxonomy" id="671053"/>
    <lineage>
        <taxon>Bacteria</taxon>
        <taxon>Pseudomonadati</taxon>
        <taxon>Pseudomonadota</taxon>
        <taxon>Gammaproteobacteria</taxon>
        <taxon>Oceanospirillales</taxon>
        <taxon>Oceanospirillaceae</taxon>
        <taxon>Thalassolituus</taxon>
    </lineage>
</organism>
<reference evidence="8 9" key="1">
    <citation type="submission" date="2020-12" db="EMBL/GenBank/DDBJ databases">
        <title>Novel Thalassolituus-related marine hydrocarbonoclastic bacteria mediated algae-derived hydrocarbons mineralization in twilight zone of the northern South China Sea.</title>
        <authorList>
            <person name="Dong C."/>
        </authorList>
    </citation>
    <scope>NUCLEOTIDE SEQUENCE [LARGE SCALE GENOMIC DNA]</scope>
    <source>
        <strain evidence="8 9">IMCC1826</strain>
    </source>
</reference>
<dbReference type="EMBL" id="JAEDAH010000009">
    <property type="protein sequence ID" value="MCA6062412.1"/>
    <property type="molecule type" value="Genomic_DNA"/>
</dbReference>
<dbReference type="NCBIfam" id="NF047847">
    <property type="entry name" value="SS_mature_LptM"/>
    <property type="match status" value="1"/>
</dbReference>
<gene>
    <name evidence="8" type="ORF">I9W95_02210</name>
</gene>
<sequence length="42" mass="4338">MIQLRTAFVILAALAALTACGQKGPLYLPADAPATSFTESNT</sequence>
<evidence type="ECO:0000313" key="9">
    <source>
        <dbReference type="Proteomes" id="UP000714380"/>
    </source>
</evidence>
<feature type="signal peptide" evidence="7">
    <location>
        <begin position="1"/>
        <end position="21"/>
    </location>
</feature>
<evidence type="ECO:0000256" key="7">
    <source>
        <dbReference type="SAM" id="SignalP"/>
    </source>
</evidence>
<evidence type="ECO:0000256" key="4">
    <source>
        <dbReference type="ARBA" id="ARBA00023139"/>
    </source>
</evidence>
<evidence type="ECO:0000256" key="1">
    <source>
        <dbReference type="ARBA" id="ARBA00004459"/>
    </source>
</evidence>
<keyword evidence="9" id="KW-1185">Reference proteome</keyword>
<evidence type="ECO:0000256" key="5">
    <source>
        <dbReference type="ARBA" id="ARBA00023237"/>
    </source>
</evidence>
<feature type="chain" id="PRO_5045365217" evidence="7">
    <location>
        <begin position="22"/>
        <end position="42"/>
    </location>
</feature>
<dbReference type="Proteomes" id="UP000714380">
    <property type="component" value="Unassembled WGS sequence"/>
</dbReference>
<keyword evidence="4" id="KW-0564">Palmitate</keyword>
<accession>A0ABS7ZL19</accession>
<keyword evidence="6 8" id="KW-0449">Lipoprotein</keyword>
<evidence type="ECO:0000256" key="2">
    <source>
        <dbReference type="ARBA" id="ARBA00022729"/>
    </source>
</evidence>
<dbReference type="PROSITE" id="PS51257">
    <property type="entry name" value="PROKAR_LIPOPROTEIN"/>
    <property type="match status" value="1"/>
</dbReference>
<proteinExistence type="predicted"/>
<keyword evidence="2 7" id="KW-0732">Signal</keyword>
<evidence type="ECO:0000313" key="8">
    <source>
        <dbReference type="EMBL" id="MCA6062412.1"/>
    </source>
</evidence>
<name>A0ABS7ZL19_9GAMM</name>
<dbReference type="InterPro" id="IPR032831">
    <property type="entry name" value="LptM_cons"/>
</dbReference>
<evidence type="ECO:0000256" key="6">
    <source>
        <dbReference type="ARBA" id="ARBA00023288"/>
    </source>
</evidence>
<dbReference type="Pfam" id="PF13627">
    <property type="entry name" value="LptM_cons"/>
    <property type="match status" value="1"/>
</dbReference>